<dbReference type="InterPro" id="IPR020043">
    <property type="entry name" value="Deacetylase_Atu3266-like"/>
</dbReference>
<evidence type="ECO:0000313" key="5">
    <source>
        <dbReference type="Proteomes" id="UP001321249"/>
    </source>
</evidence>
<reference evidence="3" key="2">
    <citation type="journal article" date="2023" name="Nat. Commun.">
        <title>Cultivation of marine bacteria of the SAR202 clade.</title>
        <authorList>
            <person name="Lim Y."/>
            <person name="Seo J.H."/>
            <person name="Giovannoni S.J."/>
            <person name="Kang I."/>
            <person name="Cho J.C."/>
        </authorList>
    </citation>
    <scope>NUCLEOTIDE SEQUENCE</scope>
    <source>
        <strain evidence="3">JH1073</strain>
    </source>
</reference>
<dbReference type="SUPFAM" id="SSF51556">
    <property type="entry name" value="Metallo-dependent hydrolases"/>
    <property type="match status" value="1"/>
</dbReference>
<evidence type="ECO:0000313" key="3">
    <source>
        <dbReference type="EMBL" id="WFG38176.1"/>
    </source>
</evidence>
<dbReference type="EMBL" id="WMBE01000002">
    <property type="protein sequence ID" value="MDG0866752.1"/>
    <property type="molecule type" value="Genomic_DNA"/>
</dbReference>
<dbReference type="RefSeq" id="WP_342824449.1">
    <property type="nucleotide sequence ID" value="NZ_CP046146.1"/>
</dbReference>
<reference evidence="4 5" key="1">
    <citation type="submission" date="2019-11" db="EMBL/GenBank/DDBJ databases">
        <authorList>
            <person name="Cho J.-C."/>
        </authorList>
    </citation>
    <scope>NUCLEOTIDE SEQUENCE [LARGE SCALE GENOMIC DNA]</scope>
    <source>
        <strain evidence="3 4">JH1073</strain>
        <strain evidence="2 5">JH702</strain>
    </source>
</reference>
<dbReference type="Proteomes" id="UP001321249">
    <property type="component" value="Unassembled WGS sequence"/>
</dbReference>
<gene>
    <name evidence="2" type="ORF">GKO46_06650</name>
    <name evidence="3" type="ORF">GKO48_00655</name>
</gene>
<evidence type="ECO:0000313" key="4">
    <source>
        <dbReference type="Proteomes" id="UP001219901"/>
    </source>
</evidence>
<name>A0AAJ5ZG69_9CHLR</name>
<dbReference type="EMBL" id="CP046147">
    <property type="protein sequence ID" value="WFG38176.1"/>
    <property type="molecule type" value="Genomic_DNA"/>
</dbReference>
<protein>
    <submittedName>
        <fullName evidence="3">Amidohydrolase family protein</fullName>
    </submittedName>
</protein>
<dbReference type="GO" id="GO:0016810">
    <property type="term" value="F:hydrolase activity, acting on carbon-nitrogen (but not peptide) bonds"/>
    <property type="evidence" value="ECO:0007669"/>
    <property type="project" value="InterPro"/>
</dbReference>
<dbReference type="Gene3D" id="2.30.40.10">
    <property type="entry name" value="Urease, subunit C, domain 1"/>
    <property type="match status" value="1"/>
</dbReference>
<feature type="domain" description="Amidohydrolase-related" evidence="1">
    <location>
        <begin position="59"/>
        <end position="360"/>
    </location>
</feature>
<proteinExistence type="predicted"/>
<dbReference type="InterPro" id="IPR032466">
    <property type="entry name" value="Metal_Hydrolase"/>
</dbReference>
<dbReference type="InterPro" id="IPR011059">
    <property type="entry name" value="Metal-dep_hydrolase_composite"/>
</dbReference>
<dbReference type="PANTHER" id="PTHR42717">
    <property type="entry name" value="DIHYDROOROTASE-RELATED"/>
    <property type="match status" value="1"/>
</dbReference>
<dbReference type="AlphaFoldDB" id="A0AAJ5ZG69"/>
<dbReference type="Gene3D" id="3.20.20.140">
    <property type="entry name" value="Metal-dependent hydrolases"/>
    <property type="match status" value="1"/>
</dbReference>
<dbReference type="PANTHER" id="PTHR42717:SF1">
    <property type="entry name" value="IMIDAZOLONEPROPIONASE AND RELATED AMIDOHYDROLASES"/>
    <property type="match status" value="1"/>
</dbReference>
<dbReference type="SUPFAM" id="SSF51338">
    <property type="entry name" value="Composite domain of metallo-dependent hydrolases"/>
    <property type="match status" value="1"/>
</dbReference>
<dbReference type="InterPro" id="IPR006680">
    <property type="entry name" value="Amidohydro-rel"/>
</dbReference>
<organism evidence="3 4">
    <name type="scientific">Candidatus Lucifugimonas marina</name>
    <dbReference type="NCBI Taxonomy" id="3038979"/>
    <lineage>
        <taxon>Bacteria</taxon>
        <taxon>Bacillati</taxon>
        <taxon>Chloroflexota</taxon>
        <taxon>Dehalococcoidia</taxon>
        <taxon>SAR202 cluster</taxon>
        <taxon>Candidatus Lucifugimonadales</taxon>
        <taxon>Candidatus Lucifugimonadaceae</taxon>
        <taxon>Candidatus Lucifugimonas</taxon>
    </lineage>
</organism>
<reference evidence="4" key="3">
    <citation type="submission" date="2023-06" db="EMBL/GenBank/DDBJ databases">
        <title>Pangenomics reveal diversification of enzyme families and niche specialization in globally abundant SAR202 bacteria.</title>
        <authorList>
            <person name="Saw J.H.W."/>
        </authorList>
    </citation>
    <scope>NUCLEOTIDE SEQUENCE [LARGE SCALE GENOMIC DNA]</scope>
    <source>
        <strain evidence="4">JH1073</strain>
    </source>
</reference>
<evidence type="ECO:0000259" key="1">
    <source>
        <dbReference type="Pfam" id="PF01979"/>
    </source>
</evidence>
<dbReference type="Pfam" id="PF01979">
    <property type="entry name" value="Amidohydro_1"/>
    <property type="match status" value="1"/>
</dbReference>
<keyword evidence="4" id="KW-1185">Reference proteome</keyword>
<sequence length="406" mass="41488">MPTEPTSYDLVISGGRVLDPANNVDAKLDIAISKGKIAAVEANIDSSGSKRTVDATGLIVTPGLIDLHVHAAGGIRKPSNDEFMVAPDTAGVSAGVTTILDAGSIGALNSGGLVNYLVPNANTRLMALLNIGKMGVANLPEVKSADDINHDASVEVIQSNPEIIKGVKARMVTPGIQALGNDMPKAAKAITDEAGGFVMVHVGDIAAQDPLAVDLTPSLLTDILGEGDVVTHTLSGAVGALLANGSLVSQAQEARNNGVYFDVGVGGGNFTFEAAQTVIDSGFLPDTISSDITAMGIYAGPVFSLVECMGKVMTLGISFEDAIRMTTSKPAEILGIGDDLGSLSVGTTADISILDLVEGDFSFREASGATKAGSQAIKPVMAVKDGVPQALDHGPHPWGWLPVQNG</sequence>
<evidence type="ECO:0000313" key="2">
    <source>
        <dbReference type="EMBL" id="MDG0866752.1"/>
    </source>
</evidence>
<accession>A0AAJ5ZG69</accession>
<dbReference type="Proteomes" id="UP001219901">
    <property type="component" value="Chromosome"/>
</dbReference>
<dbReference type="GO" id="GO:0019213">
    <property type="term" value="F:deacetylase activity"/>
    <property type="evidence" value="ECO:0007669"/>
    <property type="project" value="InterPro"/>
</dbReference>